<name>A0A6A3NCA5_9STRA</name>
<feature type="signal peptide" evidence="1">
    <location>
        <begin position="1"/>
        <end position="19"/>
    </location>
</feature>
<dbReference type="Proteomes" id="UP000429607">
    <property type="component" value="Unassembled WGS sequence"/>
</dbReference>
<keyword evidence="1" id="KW-0732">Signal</keyword>
<evidence type="ECO:0000313" key="2">
    <source>
        <dbReference type="EMBL" id="KAE9037944.1"/>
    </source>
</evidence>
<accession>A0A6A3NCA5</accession>
<proteinExistence type="predicted"/>
<dbReference type="EMBL" id="QXFV01000425">
    <property type="protein sequence ID" value="KAE9037944.1"/>
    <property type="molecule type" value="Genomic_DNA"/>
</dbReference>
<feature type="chain" id="PRO_5036165304" description="Secreted protein" evidence="1">
    <location>
        <begin position="20"/>
        <end position="69"/>
    </location>
</feature>
<protein>
    <recommendedName>
        <fullName evidence="6">Secreted protein</fullName>
    </recommendedName>
</protein>
<sequence length="69" mass="7449">MSSLLTGIACYVLKLLLHADTYSYHDARTTFTVIVWCISHDVSSSSARNVLNGSCYLLSVPVGAGKPIM</sequence>
<reference evidence="2 4" key="1">
    <citation type="submission" date="2018-09" db="EMBL/GenBank/DDBJ databases">
        <title>Genomic investigation of the strawberry pathogen Phytophthora fragariae indicates pathogenicity is determined by transcriptional variation in three key races.</title>
        <authorList>
            <person name="Adams T.M."/>
            <person name="Armitage A.D."/>
            <person name="Sobczyk M.K."/>
            <person name="Bates H.J."/>
            <person name="Dunwell J.M."/>
            <person name="Nellist C.F."/>
            <person name="Harrison R.J."/>
        </authorList>
    </citation>
    <scope>NUCLEOTIDE SEQUENCE [LARGE SCALE GENOMIC DNA]</scope>
    <source>
        <strain evidence="2 4">SCRP249</strain>
        <strain evidence="3 5">SCRP333</strain>
    </source>
</reference>
<dbReference type="Proteomes" id="UP000434957">
    <property type="component" value="Unassembled WGS sequence"/>
</dbReference>
<gene>
    <name evidence="2" type="ORF">PR001_g8168</name>
    <name evidence="3" type="ORF">PR003_g11021</name>
</gene>
<evidence type="ECO:0008006" key="6">
    <source>
        <dbReference type="Google" id="ProtNLM"/>
    </source>
</evidence>
<evidence type="ECO:0000313" key="4">
    <source>
        <dbReference type="Proteomes" id="UP000429607"/>
    </source>
</evidence>
<dbReference type="AlphaFoldDB" id="A0A6A3NCA5"/>
<evidence type="ECO:0000313" key="3">
    <source>
        <dbReference type="EMBL" id="KAE9339401.1"/>
    </source>
</evidence>
<evidence type="ECO:0000313" key="5">
    <source>
        <dbReference type="Proteomes" id="UP000434957"/>
    </source>
</evidence>
<organism evidence="2 4">
    <name type="scientific">Phytophthora rubi</name>
    <dbReference type="NCBI Taxonomy" id="129364"/>
    <lineage>
        <taxon>Eukaryota</taxon>
        <taxon>Sar</taxon>
        <taxon>Stramenopiles</taxon>
        <taxon>Oomycota</taxon>
        <taxon>Peronosporomycetes</taxon>
        <taxon>Peronosporales</taxon>
        <taxon>Peronosporaceae</taxon>
        <taxon>Phytophthora</taxon>
    </lineage>
</organism>
<evidence type="ECO:0000256" key="1">
    <source>
        <dbReference type="SAM" id="SignalP"/>
    </source>
</evidence>
<dbReference type="EMBL" id="QXFT01000620">
    <property type="protein sequence ID" value="KAE9339401.1"/>
    <property type="molecule type" value="Genomic_DNA"/>
</dbReference>
<comment type="caution">
    <text evidence="2">The sequence shown here is derived from an EMBL/GenBank/DDBJ whole genome shotgun (WGS) entry which is preliminary data.</text>
</comment>
<keyword evidence="5" id="KW-1185">Reference proteome</keyword>